<accession>A0A6M3LK36</accession>
<name>A0A6M3LK36_9ZZZZ</name>
<evidence type="ECO:0000313" key="1">
    <source>
        <dbReference type="EMBL" id="QJA93624.1"/>
    </source>
</evidence>
<dbReference type="AlphaFoldDB" id="A0A6M3LK36"/>
<dbReference type="EMBL" id="MT143164">
    <property type="protein sequence ID" value="QJA93624.1"/>
    <property type="molecule type" value="Genomic_DNA"/>
</dbReference>
<protein>
    <submittedName>
        <fullName evidence="1">Uncharacterized protein</fullName>
    </submittedName>
</protein>
<reference evidence="1" key="1">
    <citation type="submission" date="2020-03" db="EMBL/GenBank/DDBJ databases">
        <title>The deep terrestrial virosphere.</title>
        <authorList>
            <person name="Holmfeldt K."/>
            <person name="Nilsson E."/>
            <person name="Simone D."/>
            <person name="Lopez-Fernandez M."/>
            <person name="Wu X."/>
            <person name="de Brujin I."/>
            <person name="Lundin D."/>
            <person name="Andersson A."/>
            <person name="Bertilsson S."/>
            <person name="Dopson M."/>
        </authorList>
    </citation>
    <scope>NUCLEOTIDE SEQUENCE</scope>
    <source>
        <strain evidence="1">MM415B04172</strain>
    </source>
</reference>
<gene>
    <name evidence="1" type="ORF">MM415B04172_0004</name>
</gene>
<proteinExistence type="predicted"/>
<sequence length="64" mass="7379">MKQDTQNTLKEFIAGLSPEEQKYLQKIIRWGEYKAEMNERHKDNPEMFGALRTVNQAILAVAGV</sequence>
<organism evidence="1">
    <name type="scientific">viral metagenome</name>
    <dbReference type="NCBI Taxonomy" id="1070528"/>
    <lineage>
        <taxon>unclassified sequences</taxon>
        <taxon>metagenomes</taxon>
        <taxon>organismal metagenomes</taxon>
    </lineage>
</organism>